<dbReference type="EMBL" id="JYDL01000212">
    <property type="protein sequence ID" value="KRX13268.1"/>
    <property type="molecule type" value="Genomic_DNA"/>
</dbReference>
<protein>
    <submittedName>
        <fullName evidence="1">Uncharacterized protein</fullName>
    </submittedName>
</protein>
<dbReference type="Proteomes" id="UP000054630">
    <property type="component" value="Unassembled WGS sequence"/>
</dbReference>
<dbReference type="AlphaFoldDB" id="A0A0V0RFJ3"/>
<name>A0A0V0RFJ3_9BILA</name>
<dbReference type="OrthoDB" id="5934420at2759"/>
<gene>
    <name evidence="1" type="ORF">T07_477</name>
</gene>
<comment type="caution">
    <text evidence="1">The sequence shown here is derived from an EMBL/GenBank/DDBJ whole genome shotgun (WGS) entry which is preliminary data.</text>
</comment>
<keyword evidence="2" id="KW-1185">Reference proteome</keyword>
<evidence type="ECO:0000313" key="1">
    <source>
        <dbReference type="EMBL" id="KRX13268.1"/>
    </source>
</evidence>
<sequence length="224" mass="25331">MFLQVRLDTEDKGSSYCISERELNVQSTVQEDELVARSQLRIRGLQYWLSVLPYSKRDELGSVDEPSRSAAEGRSSEGLVRTVVKGIRITLGYSYTSSVQSQLTVLAESREPEDVRKGDRHPQEFWTPIAAHAVEDTPDPPLTIQSTYLWAGRTIVCSNIQQQVYVLLATARKNRRRCVAASFSDSTQRPRTHVPLSYRTPPLIFKSNSSYGSFAFLPLRCLED</sequence>
<proteinExistence type="predicted"/>
<evidence type="ECO:0000313" key="2">
    <source>
        <dbReference type="Proteomes" id="UP000054630"/>
    </source>
</evidence>
<organism evidence="1 2">
    <name type="scientific">Trichinella nelsoni</name>
    <dbReference type="NCBI Taxonomy" id="6336"/>
    <lineage>
        <taxon>Eukaryota</taxon>
        <taxon>Metazoa</taxon>
        <taxon>Ecdysozoa</taxon>
        <taxon>Nematoda</taxon>
        <taxon>Enoplea</taxon>
        <taxon>Dorylaimia</taxon>
        <taxon>Trichinellida</taxon>
        <taxon>Trichinellidae</taxon>
        <taxon>Trichinella</taxon>
    </lineage>
</organism>
<reference evidence="1 2" key="1">
    <citation type="submission" date="2015-01" db="EMBL/GenBank/DDBJ databases">
        <title>Evolution of Trichinella species and genotypes.</title>
        <authorList>
            <person name="Korhonen P.K."/>
            <person name="Edoardo P."/>
            <person name="Giuseppe L.R."/>
            <person name="Gasser R.B."/>
        </authorList>
    </citation>
    <scope>NUCLEOTIDE SEQUENCE [LARGE SCALE GENOMIC DNA]</scope>
    <source>
        <strain evidence="1">ISS37</strain>
    </source>
</reference>
<accession>A0A0V0RFJ3</accession>